<keyword evidence="3" id="KW-1185">Reference proteome</keyword>
<organism evidence="2">
    <name type="scientific">Thiothrix subterranea</name>
    <dbReference type="NCBI Taxonomy" id="2735563"/>
    <lineage>
        <taxon>Bacteria</taxon>
        <taxon>Pseudomonadati</taxon>
        <taxon>Pseudomonadota</taxon>
        <taxon>Gammaproteobacteria</taxon>
        <taxon>Thiotrichales</taxon>
        <taxon>Thiotrichaceae</taxon>
        <taxon>Thiothrix</taxon>
    </lineage>
</organism>
<name>A0AA51R4M7_9GAMM</name>
<sequence length="73" mass="8215">MDDTYKAYPFIELAKTGASPLRDKLAGVDVTIEFDADKRSGQVLDSAGKPLNAINSYWFAWYAFHPDTEIFKP</sequence>
<dbReference type="Proteomes" id="UP001223336">
    <property type="component" value="Unassembled WGS sequence"/>
</dbReference>
<evidence type="ECO:0000313" key="1">
    <source>
        <dbReference type="EMBL" id="MDQ5770369.1"/>
    </source>
</evidence>
<dbReference type="AlphaFoldDB" id="A0AA51R4M7"/>
<dbReference type="EMBL" id="JAVFKN010000029">
    <property type="protein sequence ID" value="MDQ5770369.1"/>
    <property type="molecule type" value="Genomic_DNA"/>
</dbReference>
<reference evidence="2 3" key="1">
    <citation type="submission" date="2023-08" db="EMBL/GenBank/DDBJ databases">
        <title>New molecular markers tilS and rpoB for phylogenetic and monitoring studies of the genus Thiothrix biodiversity.</title>
        <authorList>
            <person name="Ravin N.V."/>
            <person name="Smolyakov D."/>
            <person name="Markov N.D."/>
            <person name="Beletsky A.V."/>
            <person name="Mardanov A.V."/>
            <person name="Rudenko T.S."/>
            <person name="Grabovich M.Y."/>
        </authorList>
    </citation>
    <scope>NUCLEOTIDE SEQUENCE</scope>
    <source>
        <strain evidence="2">DNT52</strain>
        <strain evidence="1 3">H33</strain>
    </source>
</reference>
<dbReference type="RefSeq" id="WP_308136092.1">
    <property type="nucleotide sequence ID" value="NZ_CP133197.1"/>
</dbReference>
<gene>
    <name evidence="1" type="ORF">RCC75_17670</name>
    <name evidence="2" type="ORF">RCG00_21320</name>
</gene>
<evidence type="ECO:0000313" key="2">
    <source>
        <dbReference type="EMBL" id="WML86810.1"/>
    </source>
</evidence>
<evidence type="ECO:0000313" key="3">
    <source>
        <dbReference type="Proteomes" id="UP001223336"/>
    </source>
</evidence>
<dbReference type="EMBL" id="CP133217">
    <property type="protein sequence ID" value="WML86810.1"/>
    <property type="molecule type" value="Genomic_DNA"/>
</dbReference>
<dbReference type="Proteomes" id="UP001229862">
    <property type="component" value="Chromosome"/>
</dbReference>
<accession>A0AA51R4M7</accession>
<protein>
    <recommendedName>
        <fullName evidence="4">DUF3179 domain-containing protein</fullName>
    </recommendedName>
</protein>
<evidence type="ECO:0008006" key="4">
    <source>
        <dbReference type="Google" id="ProtNLM"/>
    </source>
</evidence>
<proteinExistence type="predicted"/>